<name>K7E6W5_ORNAN</name>
<dbReference type="Pfam" id="PF17671">
    <property type="entry name" value="DUF5531"/>
    <property type="match status" value="1"/>
</dbReference>
<organism evidence="3 4">
    <name type="scientific">Ornithorhynchus anatinus</name>
    <name type="common">Duckbill platypus</name>
    <dbReference type="NCBI Taxonomy" id="9258"/>
    <lineage>
        <taxon>Eukaryota</taxon>
        <taxon>Metazoa</taxon>
        <taxon>Chordata</taxon>
        <taxon>Craniata</taxon>
        <taxon>Vertebrata</taxon>
        <taxon>Euteleostomi</taxon>
        <taxon>Mammalia</taxon>
        <taxon>Monotremata</taxon>
        <taxon>Ornithorhynchidae</taxon>
        <taxon>Ornithorhynchus</taxon>
    </lineage>
</organism>
<dbReference type="PANTHER" id="PTHR39412">
    <property type="entry name" value="TESTIS-EXPRESSED PROTEIN 46"/>
    <property type="match status" value="1"/>
</dbReference>
<dbReference type="GeneID" id="100680651"/>
<dbReference type="InterPro" id="IPR038788">
    <property type="entry name" value="TEX46-like"/>
</dbReference>
<dbReference type="HOGENOM" id="CLU_123954_0_0_1"/>
<dbReference type="GeneTree" id="ENSGT00390000007769"/>
<evidence type="ECO:0000256" key="1">
    <source>
        <dbReference type="SAM" id="MobiDB-lite"/>
    </source>
</evidence>
<gene>
    <name evidence="3" type="primary">TEX46</name>
</gene>
<keyword evidence="4" id="KW-1185">Reference proteome</keyword>
<dbReference type="InParanoid" id="K7E6W5"/>
<sequence>MKADLTEVDWTVAIISYLFHYKALILGLLFFLLLLSNWMVKYEASMPVEVQSAKGSPSPEKGHLELSKTPKEQGPPPSPAALTPREVDKVHACFALQDKILERLIFNEMKLKVLENQMLVVWNQMDRKSGRPRRSPCPGKPSSRRHSAYASEAGSSNSPD</sequence>
<evidence type="ECO:0000313" key="3">
    <source>
        <dbReference type="Ensembl" id="ENSOANP00000029272.1"/>
    </source>
</evidence>
<feature type="region of interest" description="Disordered" evidence="1">
    <location>
        <begin position="51"/>
        <end position="84"/>
    </location>
</feature>
<proteinExistence type="predicted"/>
<reference evidence="3" key="2">
    <citation type="submission" date="2025-09" db="UniProtKB">
        <authorList>
            <consortium name="Ensembl"/>
        </authorList>
    </citation>
    <scope>IDENTIFICATION</scope>
    <source>
        <strain evidence="3">Glennie</strain>
    </source>
</reference>
<protein>
    <submittedName>
        <fullName evidence="3">Testis expressed 46</fullName>
    </submittedName>
</protein>
<accession>K7E6W5</accession>
<dbReference type="RefSeq" id="XP_007656918.1">
    <property type="nucleotide sequence ID" value="XM_007658728.4"/>
</dbReference>
<dbReference type="KEGG" id="oaa:100680651"/>
<feature type="compositionally biased region" description="Basic and acidic residues" evidence="1">
    <location>
        <begin position="60"/>
        <end position="71"/>
    </location>
</feature>
<keyword evidence="2" id="KW-0472">Membrane</keyword>
<dbReference type="OrthoDB" id="9451143at2759"/>
<feature type="transmembrane region" description="Helical" evidence="2">
    <location>
        <begin position="12"/>
        <end position="35"/>
    </location>
</feature>
<evidence type="ECO:0000313" key="4">
    <source>
        <dbReference type="Proteomes" id="UP000002279"/>
    </source>
</evidence>
<keyword evidence="2" id="KW-1133">Transmembrane helix</keyword>
<dbReference type="Proteomes" id="UP000002279">
    <property type="component" value="Unplaced"/>
</dbReference>
<dbReference type="Bgee" id="ENSOANG00000028498">
    <property type="expression patterns" value="Expressed in testis and 7 other cell types or tissues"/>
</dbReference>
<dbReference type="OMA" id="IVWNKMN"/>
<dbReference type="Ensembl" id="ENSOANT00000038516.2">
    <property type="protein sequence ID" value="ENSOANP00000029272.1"/>
    <property type="gene ID" value="ENSOANG00000028498.2"/>
</dbReference>
<keyword evidence="2" id="KW-0812">Transmembrane</keyword>
<evidence type="ECO:0000256" key="2">
    <source>
        <dbReference type="SAM" id="Phobius"/>
    </source>
</evidence>
<reference evidence="3" key="1">
    <citation type="submission" date="2025-08" db="UniProtKB">
        <authorList>
            <consortium name="Ensembl"/>
        </authorList>
    </citation>
    <scope>IDENTIFICATION</scope>
    <source>
        <strain evidence="3">Glennie</strain>
    </source>
</reference>
<feature type="region of interest" description="Disordered" evidence="1">
    <location>
        <begin position="126"/>
        <end position="160"/>
    </location>
</feature>
<dbReference type="eggNOG" id="ENOG502ST3S">
    <property type="taxonomic scope" value="Eukaryota"/>
</dbReference>
<dbReference type="AlphaFoldDB" id="K7E6W5"/>
<dbReference type="PANTHER" id="PTHR39412:SF1">
    <property type="entry name" value="TESTIS-EXPRESSED PROTEIN 46"/>
    <property type="match status" value="1"/>
</dbReference>
<dbReference type="CTD" id="729059"/>